<evidence type="ECO:0000313" key="3">
    <source>
        <dbReference type="Proteomes" id="UP001054945"/>
    </source>
</evidence>
<evidence type="ECO:0000313" key="2">
    <source>
        <dbReference type="EMBL" id="GIY41739.1"/>
    </source>
</evidence>
<dbReference type="Proteomes" id="UP001054945">
    <property type="component" value="Unassembled WGS sequence"/>
</dbReference>
<feature type="chain" id="PRO_5043585097" evidence="1">
    <location>
        <begin position="17"/>
        <end position="82"/>
    </location>
</feature>
<reference evidence="2 3" key="1">
    <citation type="submission" date="2021-06" db="EMBL/GenBank/DDBJ databases">
        <title>Caerostris extrusa draft genome.</title>
        <authorList>
            <person name="Kono N."/>
            <person name="Arakawa K."/>
        </authorList>
    </citation>
    <scope>NUCLEOTIDE SEQUENCE [LARGE SCALE GENOMIC DNA]</scope>
</reference>
<organism evidence="2 3">
    <name type="scientific">Caerostris extrusa</name>
    <name type="common">Bark spider</name>
    <name type="synonym">Caerostris bankana</name>
    <dbReference type="NCBI Taxonomy" id="172846"/>
    <lineage>
        <taxon>Eukaryota</taxon>
        <taxon>Metazoa</taxon>
        <taxon>Ecdysozoa</taxon>
        <taxon>Arthropoda</taxon>
        <taxon>Chelicerata</taxon>
        <taxon>Arachnida</taxon>
        <taxon>Araneae</taxon>
        <taxon>Araneomorphae</taxon>
        <taxon>Entelegynae</taxon>
        <taxon>Araneoidea</taxon>
        <taxon>Araneidae</taxon>
        <taxon>Caerostris</taxon>
    </lineage>
</organism>
<accession>A0AAV4T953</accession>
<dbReference type="AlphaFoldDB" id="A0AAV4T953"/>
<comment type="caution">
    <text evidence="2">The sequence shown here is derived from an EMBL/GenBank/DDBJ whole genome shotgun (WGS) entry which is preliminary data.</text>
</comment>
<keyword evidence="1" id="KW-0732">Signal</keyword>
<evidence type="ECO:0000256" key="1">
    <source>
        <dbReference type="SAM" id="SignalP"/>
    </source>
</evidence>
<dbReference type="EMBL" id="BPLR01010747">
    <property type="protein sequence ID" value="GIY41739.1"/>
    <property type="molecule type" value="Genomic_DNA"/>
</dbReference>
<keyword evidence="3" id="KW-1185">Reference proteome</keyword>
<name>A0AAV4T953_CAEEX</name>
<proteinExistence type="predicted"/>
<gene>
    <name evidence="2" type="ORF">CEXT_264811</name>
</gene>
<sequence>MTWALLWSIFFLDVKDEFPVLCRMKFRGVNNEVAVEHRVEDEDGFDSLENHSGALELEAMGTEDGNKLLLRIGKSGKRNQLR</sequence>
<protein>
    <submittedName>
        <fullName evidence="2">Uncharacterized protein</fullName>
    </submittedName>
</protein>
<feature type="signal peptide" evidence="1">
    <location>
        <begin position="1"/>
        <end position="16"/>
    </location>
</feature>